<protein>
    <recommendedName>
        <fullName evidence="5">DUF2530 domain-containing protein</fullName>
    </recommendedName>
</protein>
<evidence type="ECO:0000256" key="1">
    <source>
        <dbReference type="SAM" id="MobiDB-lite"/>
    </source>
</evidence>
<keyword evidence="2" id="KW-0812">Transmembrane</keyword>
<feature type="compositionally biased region" description="Basic residues" evidence="1">
    <location>
        <begin position="60"/>
        <end position="72"/>
    </location>
</feature>
<feature type="transmembrane region" description="Helical" evidence="2">
    <location>
        <begin position="35"/>
        <end position="55"/>
    </location>
</feature>
<evidence type="ECO:0000313" key="3">
    <source>
        <dbReference type="EMBL" id="MFM9651910.1"/>
    </source>
</evidence>
<keyword evidence="4" id="KW-1185">Reference proteome</keyword>
<dbReference type="GeneID" id="93762994"/>
<keyword evidence="2" id="KW-0472">Membrane</keyword>
<name>A0ABW9ITX2_STRGJ</name>
<keyword evidence="2" id="KW-1133">Transmembrane helix</keyword>
<accession>A0ABW9ITX2</accession>
<evidence type="ECO:0000313" key="4">
    <source>
        <dbReference type="Proteomes" id="UP001631993"/>
    </source>
</evidence>
<organism evidence="3 4">
    <name type="scientific">Streptomyces galilaeus</name>
    <dbReference type="NCBI Taxonomy" id="33899"/>
    <lineage>
        <taxon>Bacteria</taxon>
        <taxon>Bacillati</taxon>
        <taxon>Actinomycetota</taxon>
        <taxon>Actinomycetes</taxon>
        <taxon>Kitasatosporales</taxon>
        <taxon>Streptomycetaceae</taxon>
        <taxon>Streptomyces</taxon>
    </lineage>
</organism>
<evidence type="ECO:0008006" key="5">
    <source>
        <dbReference type="Google" id="ProtNLM"/>
    </source>
</evidence>
<sequence length="80" mass="8607">MKLLRGRAAALAGWAAVWAAVTLGWWLVGRLTGDRLSLLTCAIAAVFSIVTGELADRRRRRRARNRAAKRRASTGGSSTG</sequence>
<comment type="caution">
    <text evidence="3">The sequence shown here is derived from an EMBL/GenBank/DDBJ whole genome shotgun (WGS) entry which is preliminary data.</text>
</comment>
<dbReference type="EMBL" id="JBJVNE010000024">
    <property type="protein sequence ID" value="MFM9651910.1"/>
    <property type="molecule type" value="Genomic_DNA"/>
</dbReference>
<dbReference type="Proteomes" id="UP001631993">
    <property type="component" value="Unassembled WGS sequence"/>
</dbReference>
<reference evidence="3 4" key="1">
    <citation type="submission" date="2024-12" db="EMBL/GenBank/DDBJ databases">
        <title>Forecasting of Potato common scab and diversities of Pathogenic streptomyces spp. in china.</title>
        <authorList>
            <person name="Handique U."/>
            <person name="Wu J."/>
        </authorList>
    </citation>
    <scope>NUCLEOTIDE SEQUENCE [LARGE SCALE GENOMIC DNA]</scope>
    <source>
        <strain evidence="3 4">ZRIMU1585</strain>
    </source>
</reference>
<dbReference type="RefSeq" id="WP_150472177.1">
    <property type="nucleotide sequence ID" value="NZ_BMVS01000009.1"/>
</dbReference>
<feature type="region of interest" description="Disordered" evidence="1">
    <location>
        <begin position="60"/>
        <end position="80"/>
    </location>
</feature>
<gene>
    <name evidence="3" type="ORF">ACKI1S_37970</name>
</gene>
<proteinExistence type="predicted"/>
<evidence type="ECO:0000256" key="2">
    <source>
        <dbReference type="SAM" id="Phobius"/>
    </source>
</evidence>